<dbReference type="InterPro" id="IPR007485">
    <property type="entry name" value="LPS_assembly_LptE"/>
</dbReference>
<reference evidence="7 8" key="1">
    <citation type="submission" date="2018-06" db="EMBL/GenBank/DDBJ databases">
        <title>Marinomonas sp. YLB-05 draft genome sequence.</title>
        <authorList>
            <person name="Yu L."/>
            <person name="Tang X."/>
        </authorList>
    </citation>
    <scope>NUCLEOTIDE SEQUENCE [LARGE SCALE GENOMIC DNA]</scope>
    <source>
        <strain evidence="7 8">YLB-05</strain>
    </source>
</reference>
<dbReference type="GO" id="GO:0043165">
    <property type="term" value="P:Gram-negative-bacterium-type cell outer membrane assembly"/>
    <property type="evidence" value="ECO:0007669"/>
    <property type="project" value="UniProtKB-UniRule"/>
</dbReference>
<dbReference type="PROSITE" id="PS51257">
    <property type="entry name" value="PROKAR_LIPOPROTEIN"/>
    <property type="match status" value="1"/>
</dbReference>
<dbReference type="PANTHER" id="PTHR38098">
    <property type="entry name" value="LPS-ASSEMBLY LIPOPROTEIN LPTE"/>
    <property type="match status" value="1"/>
</dbReference>
<dbReference type="Pfam" id="PF04390">
    <property type="entry name" value="LptE"/>
    <property type="match status" value="1"/>
</dbReference>
<dbReference type="AlphaFoldDB" id="A0A370U832"/>
<keyword evidence="1 6" id="KW-0732">Signal</keyword>
<comment type="subunit">
    <text evidence="6">Component of the lipopolysaccharide transport and assembly complex. Interacts with LptD.</text>
</comment>
<comment type="caution">
    <text evidence="7">The sequence shown here is derived from an EMBL/GenBank/DDBJ whole genome shotgun (WGS) entry which is preliminary data.</text>
</comment>
<keyword evidence="4 6" id="KW-0998">Cell outer membrane</keyword>
<evidence type="ECO:0000256" key="5">
    <source>
        <dbReference type="ARBA" id="ARBA00023288"/>
    </source>
</evidence>
<dbReference type="OrthoDB" id="7349153at2"/>
<dbReference type="Gene3D" id="3.30.160.150">
    <property type="entry name" value="Lipoprotein like domain"/>
    <property type="match status" value="1"/>
</dbReference>
<gene>
    <name evidence="6" type="primary">lptE</name>
    <name evidence="7" type="ORF">DN730_12075</name>
</gene>
<evidence type="ECO:0000313" key="8">
    <source>
        <dbReference type="Proteomes" id="UP000254326"/>
    </source>
</evidence>
<dbReference type="RefSeq" id="WP_115468398.1">
    <property type="nucleotide sequence ID" value="NZ_QKRA01000005.1"/>
</dbReference>
<evidence type="ECO:0000256" key="2">
    <source>
        <dbReference type="ARBA" id="ARBA00023136"/>
    </source>
</evidence>
<comment type="subcellular location">
    <subcellularLocation>
        <location evidence="6">Cell outer membrane</location>
        <topology evidence="6">Lipid-anchor</topology>
    </subcellularLocation>
</comment>
<dbReference type="GO" id="GO:0001530">
    <property type="term" value="F:lipopolysaccharide binding"/>
    <property type="evidence" value="ECO:0007669"/>
    <property type="project" value="TreeGrafter"/>
</dbReference>
<evidence type="ECO:0000313" key="7">
    <source>
        <dbReference type="EMBL" id="RDL43913.1"/>
    </source>
</evidence>
<dbReference type="HAMAP" id="MF_01186">
    <property type="entry name" value="LPS_assembly_LptE"/>
    <property type="match status" value="1"/>
</dbReference>
<keyword evidence="5 6" id="KW-0449">Lipoprotein</keyword>
<dbReference type="GO" id="GO:1990351">
    <property type="term" value="C:transporter complex"/>
    <property type="evidence" value="ECO:0007669"/>
    <property type="project" value="TreeGrafter"/>
</dbReference>
<evidence type="ECO:0000256" key="3">
    <source>
        <dbReference type="ARBA" id="ARBA00023139"/>
    </source>
</evidence>
<sequence length="169" mass="18866">MYQRRSTFWFALPFIAFLLTACGFHLRGQAPVPAALQQLTLNLDSGSAAFERELRTSLSQSGIKIVDSLNASKDVYELKVNRLTTSDTVLARDSSNDVTQIERRLNVNYFIRDNEGKSVYGPRNVSTSITLSNQTAEQSTKSAYNTQQMERAGSQLANELVYDLSYAPL</sequence>
<accession>A0A370U832</accession>
<evidence type="ECO:0000256" key="4">
    <source>
        <dbReference type="ARBA" id="ARBA00023237"/>
    </source>
</evidence>
<keyword evidence="3 6" id="KW-0564">Palmitate</keyword>
<dbReference type="Proteomes" id="UP000254326">
    <property type="component" value="Unassembled WGS sequence"/>
</dbReference>
<evidence type="ECO:0000256" key="1">
    <source>
        <dbReference type="ARBA" id="ARBA00022729"/>
    </source>
</evidence>
<keyword evidence="2 6" id="KW-0472">Membrane</keyword>
<comment type="function">
    <text evidence="6">Together with LptD, is involved in the assembly of lipopolysaccharide (LPS) at the surface of the outer membrane. Required for the proper assembly of LptD. Binds LPS and may serve as the LPS recognition site at the outer membrane.</text>
</comment>
<protein>
    <recommendedName>
        <fullName evidence="6">LPS-assembly lipoprotein LptE</fullName>
    </recommendedName>
</protein>
<dbReference type="GO" id="GO:0015920">
    <property type="term" value="P:lipopolysaccharide transport"/>
    <property type="evidence" value="ECO:0007669"/>
    <property type="project" value="TreeGrafter"/>
</dbReference>
<comment type="similarity">
    <text evidence="6">Belongs to the LptE lipoprotein family.</text>
</comment>
<dbReference type="PANTHER" id="PTHR38098:SF1">
    <property type="entry name" value="LPS-ASSEMBLY LIPOPROTEIN LPTE"/>
    <property type="match status" value="1"/>
</dbReference>
<dbReference type="EMBL" id="QKRA01000005">
    <property type="protein sequence ID" value="RDL43913.1"/>
    <property type="molecule type" value="Genomic_DNA"/>
</dbReference>
<keyword evidence="8" id="KW-1185">Reference proteome</keyword>
<dbReference type="GO" id="GO:0009279">
    <property type="term" value="C:cell outer membrane"/>
    <property type="evidence" value="ECO:0007669"/>
    <property type="project" value="UniProtKB-SubCell"/>
</dbReference>
<evidence type="ECO:0000256" key="6">
    <source>
        <dbReference type="HAMAP-Rule" id="MF_01186"/>
    </source>
</evidence>
<name>A0A370U832_9GAMM</name>
<proteinExistence type="inferred from homology"/>
<organism evidence="7 8">
    <name type="scientific">Marinomonas piezotolerans</name>
    <dbReference type="NCBI Taxonomy" id="2213058"/>
    <lineage>
        <taxon>Bacteria</taxon>
        <taxon>Pseudomonadati</taxon>
        <taxon>Pseudomonadota</taxon>
        <taxon>Gammaproteobacteria</taxon>
        <taxon>Oceanospirillales</taxon>
        <taxon>Oceanospirillaceae</taxon>
        <taxon>Marinomonas</taxon>
    </lineage>
</organism>